<dbReference type="PROSITE" id="PS50862">
    <property type="entry name" value="AA_TRNA_LIGASE_II"/>
    <property type="match status" value="1"/>
</dbReference>
<protein>
    <recommendedName>
        <fullName evidence="1">proline--tRNA ligase</fullName>
        <ecNumber evidence="1">6.1.1.15</ecNumber>
    </recommendedName>
    <alternativeName>
        <fullName evidence="7">Prolyl-tRNA synthetase</fullName>
    </alternativeName>
</protein>
<dbReference type="InterPro" id="IPR045864">
    <property type="entry name" value="aa-tRNA-synth_II/BPL/LPL"/>
</dbReference>
<gene>
    <name evidence="11" type="ORF">EGYM00392_LOCUS16518</name>
</gene>
<feature type="domain" description="Aminoacyl-transfer RNA synthetases class-II family profile" evidence="10">
    <location>
        <begin position="238"/>
        <end position="479"/>
    </location>
</feature>
<dbReference type="GO" id="GO:0005524">
    <property type="term" value="F:ATP binding"/>
    <property type="evidence" value="ECO:0007669"/>
    <property type="project" value="UniProtKB-KW"/>
</dbReference>
<evidence type="ECO:0000256" key="4">
    <source>
        <dbReference type="ARBA" id="ARBA00022840"/>
    </source>
</evidence>
<evidence type="ECO:0000256" key="2">
    <source>
        <dbReference type="ARBA" id="ARBA00022598"/>
    </source>
</evidence>
<dbReference type="CDD" id="cd00778">
    <property type="entry name" value="ProRS_core_arch_euk"/>
    <property type="match status" value="1"/>
</dbReference>
<dbReference type="GO" id="GO:0005737">
    <property type="term" value="C:cytoplasm"/>
    <property type="evidence" value="ECO:0007669"/>
    <property type="project" value="InterPro"/>
</dbReference>
<feature type="region of interest" description="Disordered" evidence="9">
    <location>
        <begin position="171"/>
        <end position="192"/>
    </location>
</feature>
<dbReference type="SUPFAM" id="SSF64586">
    <property type="entry name" value="C-terminal domain of ProRS"/>
    <property type="match status" value="1"/>
</dbReference>
<dbReference type="GO" id="GO:0004827">
    <property type="term" value="F:proline-tRNA ligase activity"/>
    <property type="evidence" value="ECO:0007669"/>
    <property type="project" value="UniProtKB-EC"/>
</dbReference>
<dbReference type="InterPro" id="IPR006195">
    <property type="entry name" value="aa-tRNA-synth_II"/>
</dbReference>
<dbReference type="EC" id="6.1.1.15" evidence="1"/>
<dbReference type="HAMAP" id="MF_01571">
    <property type="entry name" value="Pro_tRNA_synth_type3"/>
    <property type="match status" value="1"/>
</dbReference>
<evidence type="ECO:0000256" key="9">
    <source>
        <dbReference type="SAM" id="MobiDB-lite"/>
    </source>
</evidence>
<dbReference type="PRINTS" id="PR01046">
    <property type="entry name" value="TRNASYNTHPRO"/>
</dbReference>
<dbReference type="InterPro" id="IPR036754">
    <property type="entry name" value="YbaK/aa-tRNA-synt-asso_dom_sf"/>
</dbReference>
<keyword evidence="4" id="KW-0067">ATP-binding</keyword>
<dbReference type="FunFam" id="3.30.110.30:FF:000001">
    <property type="entry name" value="Bifunctional glutamate/proline--tRNA ligase"/>
    <property type="match status" value="1"/>
</dbReference>
<dbReference type="FunFam" id="3.90.960.10:FF:000005">
    <property type="entry name" value="Putative prolyl-tRNA synthetase"/>
    <property type="match status" value="1"/>
</dbReference>
<evidence type="ECO:0000256" key="7">
    <source>
        <dbReference type="ARBA" id="ARBA00029731"/>
    </source>
</evidence>
<dbReference type="GO" id="GO:0017101">
    <property type="term" value="C:aminoacyl-tRNA synthetase multienzyme complex"/>
    <property type="evidence" value="ECO:0007669"/>
    <property type="project" value="TreeGrafter"/>
</dbReference>
<dbReference type="InterPro" id="IPR036621">
    <property type="entry name" value="Anticodon-bd_dom_sf"/>
</dbReference>
<dbReference type="AlphaFoldDB" id="A0A7S1I9I8"/>
<dbReference type="SMART" id="SM00946">
    <property type="entry name" value="ProRS-C_1"/>
    <property type="match status" value="1"/>
</dbReference>
<dbReference type="Gene3D" id="3.30.930.10">
    <property type="entry name" value="Bira Bifunctional Protein, Domain 2"/>
    <property type="match status" value="1"/>
</dbReference>
<dbReference type="InterPro" id="IPR002314">
    <property type="entry name" value="aa-tRNA-synt_IIb"/>
</dbReference>
<evidence type="ECO:0000256" key="3">
    <source>
        <dbReference type="ARBA" id="ARBA00022741"/>
    </source>
</evidence>
<keyword evidence="3" id="KW-0547">Nucleotide-binding</keyword>
<dbReference type="Pfam" id="PF09180">
    <property type="entry name" value="ProRS-C_1"/>
    <property type="match status" value="1"/>
</dbReference>
<evidence type="ECO:0000256" key="6">
    <source>
        <dbReference type="ARBA" id="ARBA00023146"/>
    </source>
</evidence>
<keyword evidence="2" id="KW-0436">Ligase</keyword>
<dbReference type="SUPFAM" id="SSF55826">
    <property type="entry name" value="YbaK/ProRS associated domain"/>
    <property type="match status" value="1"/>
</dbReference>
<dbReference type="GO" id="GO:0002161">
    <property type="term" value="F:aminoacyl-tRNA deacylase activity"/>
    <property type="evidence" value="ECO:0007669"/>
    <property type="project" value="InterPro"/>
</dbReference>
<dbReference type="PANTHER" id="PTHR43382">
    <property type="entry name" value="PROLYL-TRNA SYNTHETASE"/>
    <property type="match status" value="1"/>
</dbReference>
<dbReference type="FunFam" id="3.30.930.10:FF:000007">
    <property type="entry name" value="Bifunctional glutamate/proline--tRNA ligase"/>
    <property type="match status" value="1"/>
</dbReference>
<dbReference type="InterPro" id="IPR017449">
    <property type="entry name" value="Pro-tRNA_synth_II"/>
</dbReference>
<keyword evidence="6" id="KW-0030">Aminoacyl-tRNA synthetase</keyword>
<accession>A0A7S1I9I8</accession>
<dbReference type="InterPro" id="IPR004499">
    <property type="entry name" value="Pro-tRNA-ligase_IIa_arc-type"/>
</dbReference>
<dbReference type="GO" id="GO:0006433">
    <property type="term" value="P:prolyl-tRNA aminoacylation"/>
    <property type="evidence" value="ECO:0007669"/>
    <property type="project" value="InterPro"/>
</dbReference>
<evidence type="ECO:0000256" key="8">
    <source>
        <dbReference type="ARBA" id="ARBA00047671"/>
    </source>
</evidence>
<name>A0A7S1I9I8_9EUGL</name>
<dbReference type="InterPro" id="IPR002316">
    <property type="entry name" value="Pro-tRNA-ligase_IIa"/>
</dbReference>
<dbReference type="PANTHER" id="PTHR43382:SF2">
    <property type="entry name" value="BIFUNCTIONAL GLUTAMATE_PROLINE--TRNA LIGASE"/>
    <property type="match status" value="1"/>
</dbReference>
<evidence type="ECO:0000313" key="11">
    <source>
        <dbReference type="EMBL" id="CAD9005430.1"/>
    </source>
</evidence>
<dbReference type="InterPro" id="IPR033721">
    <property type="entry name" value="ProRS_core_arch_euk"/>
</dbReference>
<organism evidence="11">
    <name type="scientific">Eutreptiella gymnastica</name>
    <dbReference type="NCBI Taxonomy" id="73025"/>
    <lineage>
        <taxon>Eukaryota</taxon>
        <taxon>Discoba</taxon>
        <taxon>Euglenozoa</taxon>
        <taxon>Euglenida</taxon>
        <taxon>Spirocuta</taxon>
        <taxon>Euglenophyceae</taxon>
        <taxon>Eutreptiales</taxon>
        <taxon>Eutreptiaceae</taxon>
        <taxon>Eutreptiella</taxon>
    </lineage>
</organism>
<sequence>MTTPDQLAQPILKKLEELNINVPYFEHPAAETVKEWEPICKDKGIEGILTKTLFLKGKKGDLHLVAAAETSPVDLKAFGKDARFATPEVMEAALKVQKGSVSPFSLIYDDEKKVNVYVDAKLMESSQRILFHPGTNWRTIAVTKDDLSAYLQALGYEIKVTDMSAAPAAAAPAKAAKDNKPKKADKVEKKDEGETKLGVDAKKVEESFSEWYSQVITRSDMLDYYDVSGCYILRPWAFKIWKIVQDFFGNEINEMGVEDCYFPMFVSKAALEKEKDHVEGFAPEVAWVTKSGKHDLTEPIAVRPTSETVMYPAFARWVQSHRDLPIRLNQWCNVVRWEFSHPQPFIRTREFLWQEGHSAFVNKPEAEKEVFDILELYRRVYEEYLAVPIIKGKKSEKEKFAGGDFTTTVEAFIPVTGRGVQGATSHHLGQNFSKMFGIKFEDHKKGGHEYAYQNSWGLTTRTLGVMIMVHSDDRGLVMPPMVSPLQVVIIPCGLSAKATKEEKESLYDECEKLAGRLKTAGVRVKADLRHNYSPGWRFADWELKGVPLRLELGPKDLQKQQAMACRRDVGGKDNKTALPLAGIETIVTDLLKQIQSEMFARAKAERDSHVVKVTNWPDFTPTLNAKNMILAPICSDLAVEEAIKKKSGEESLVQVEDEKAPSMGAKCLCIPFDQPALEPGTKCIISGKPAEFWALFGRSY</sequence>
<dbReference type="Pfam" id="PF04073">
    <property type="entry name" value="tRNA_edit"/>
    <property type="match status" value="1"/>
</dbReference>
<evidence type="ECO:0000259" key="10">
    <source>
        <dbReference type="PROSITE" id="PS50862"/>
    </source>
</evidence>
<reference evidence="11" key="1">
    <citation type="submission" date="2021-01" db="EMBL/GenBank/DDBJ databases">
        <authorList>
            <person name="Corre E."/>
            <person name="Pelletier E."/>
            <person name="Niang G."/>
            <person name="Scheremetjew M."/>
            <person name="Finn R."/>
            <person name="Kale V."/>
            <person name="Holt S."/>
            <person name="Cochrane G."/>
            <person name="Meng A."/>
            <person name="Brown T."/>
            <person name="Cohen L."/>
        </authorList>
    </citation>
    <scope>NUCLEOTIDE SEQUENCE</scope>
    <source>
        <strain evidence="11">NIES-381</strain>
    </source>
</reference>
<comment type="catalytic activity">
    <reaction evidence="8">
        <text>tRNA(Pro) + L-proline + ATP = L-prolyl-tRNA(Pro) + AMP + diphosphate</text>
        <dbReference type="Rhea" id="RHEA:14305"/>
        <dbReference type="Rhea" id="RHEA-COMP:9700"/>
        <dbReference type="Rhea" id="RHEA-COMP:9702"/>
        <dbReference type="ChEBI" id="CHEBI:30616"/>
        <dbReference type="ChEBI" id="CHEBI:33019"/>
        <dbReference type="ChEBI" id="CHEBI:60039"/>
        <dbReference type="ChEBI" id="CHEBI:78442"/>
        <dbReference type="ChEBI" id="CHEBI:78532"/>
        <dbReference type="ChEBI" id="CHEBI:456215"/>
        <dbReference type="EC" id="6.1.1.15"/>
    </reaction>
</comment>
<keyword evidence="5" id="KW-0648">Protein biosynthesis</keyword>
<dbReference type="Gene3D" id="3.40.50.800">
    <property type="entry name" value="Anticodon-binding domain"/>
    <property type="match status" value="1"/>
</dbReference>
<dbReference type="Gene3D" id="3.30.110.30">
    <property type="entry name" value="C-terminal domain of ProRS"/>
    <property type="match status" value="1"/>
</dbReference>
<dbReference type="InterPro" id="IPR007214">
    <property type="entry name" value="YbaK/aa-tRNA-synth-assoc-dom"/>
</dbReference>
<dbReference type="Pfam" id="PF00587">
    <property type="entry name" value="tRNA-synt_2b"/>
    <property type="match status" value="1"/>
</dbReference>
<dbReference type="FunFam" id="3.40.50.800:FF:000005">
    <property type="entry name" value="bifunctional glutamate/proline--tRNA ligase"/>
    <property type="match status" value="1"/>
</dbReference>
<dbReference type="InterPro" id="IPR016061">
    <property type="entry name" value="Pro-tRNA_ligase_II_C"/>
</dbReference>
<dbReference type="CDD" id="cd00862">
    <property type="entry name" value="ProRS_anticodon_zinc"/>
    <property type="match status" value="1"/>
</dbReference>
<dbReference type="SUPFAM" id="SSF52954">
    <property type="entry name" value="Class II aaRS ABD-related"/>
    <property type="match status" value="1"/>
</dbReference>
<dbReference type="InterPro" id="IPR004154">
    <property type="entry name" value="Anticodon-bd"/>
</dbReference>
<proteinExistence type="inferred from homology"/>
<dbReference type="Pfam" id="PF03129">
    <property type="entry name" value="HGTP_anticodon"/>
    <property type="match status" value="1"/>
</dbReference>
<dbReference type="Gene3D" id="3.90.960.10">
    <property type="entry name" value="YbaK/aminoacyl-tRNA synthetase-associated domain"/>
    <property type="match status" value="1"/>
</dbReference>
<dbReference type="NCBIfam" id="TIGR00408">
    <property type="entry name" value="proS_fam_I"/>
    <property type="match status" value="1"/>
</dbReference>
<evidence type="ECO:0000256" key="1">
    <source>
        <dbReference type="ARBA" id="ARBA00012831"/>
    </source>
</evidence>
<evidence type="ECO:0000256" key="5">
    <source>
        <dbReference type="ARBA" id="ARBA00022917"/>
    </source>
</evidence>
<dbReference type="EMBL" id="HBGA01045307">
    <property type="protein sequence ID" value="CAD9005430.1"/>
    <property type="molecule type" value="Transcribed_RNA"/>
</dbReference>
<dbReference type="SUPFAM" id="SSF55681">
    <property type="entry name" value="Class II aaRS and biotin synthetases"/>
    <property type="match status" value="1"/>
</dbReference>
<feature type="compositionally biased region" description="Basic and acidic residues" evidence="9">
    <location>
        <begin position="175"/>
        <end position="192"/>
    </location>
</feature>